<accession>A0A511T4R6</accession>
<dbReference type="EMBL" id="BJXR01000031">
    <property type="protein sequence ID" value="GEN09159.1"/>
    <property type="molecule type" value="Genomic_DNA"/>
</dbReference>
<sequence>MSYQHIRTSVADRVATLELNRPEARNGFTITMADELADALSQADANEDVRVVILTGAGKDFCVGADLSGMSFEVANGGLPEPGWVEPATRVTRRLFSLSKPVIAAVRGAAVGVGSTMLLPADFRLAAKDSRFGFVFSRRGIYPEGGSSWFLPRLVGMGRALDWMVSGRLIPADEALGAGLVRSLHESDEVLGAAQALARELVESTAPVSVAVIRQSLYRMSALPTPEQAFSLDSQLIASLGQNTDAVEGVMAFLQKRPPSFTRTVEQDLPGFLPWRERKS</sequence>
<proteinExistence type="inferred from homology"/>
<dbReference type="STRING" id="1334629.MFUL124B02_27340"/>
<organism evidence="2 5">
    <name type="scientific">Myxococcus fulvus</name>
    <dbReference type="NCBI Taxonomy" id="33"/>
    <lineage>
        <taxon>Bacteria</taxon>
        <taxon>Pseudomonadati</taxon>
        <taxon>Myxococcota</taxon>
        <taxon>Myxococcia</taxon>
        <taxon>Myxococcales</taxon>
        <taxon>Cystobacterineae</taxon>
        <taxon>Myxococcaceae</taxon>
        <taxon>Myxococcus</taxon>
    </lineage>
</organism>
<evidence type="ECO:0000313" key="5">
    <source>
        <dbReference type="Proteomes" id="UP000321514"/>
    </source>
</evidence>
<dbReference type="SUPFAM" id="SSF52096">
    <property type="entry name" value="ClpP/crotonase"/>
    <property type="match status" value="1"/>
</dbReference>
<dbReference type="OrthoDB" id="5365311at2"/>
<gene>
    <name evidence="2" type="primary">paaG_2</name>
    <name evidence="2" type="ORF">MFU01_41960</name>
    <name evidence="3" type="ORF">SAMN05443572_105413</name>
</gene>
<dbReference type="CDD" id="cd06558">
    <property type="entry name" value="crotonase-like"/>
    <property type="match status" value="1"/>
</dbReference>
<reference evidence="3 4" key="1">
    <citation type="submission" date="2016-10" db="EMBL/GenBank/DDBJ databases">
        <authorList>
            <person name="Varghese N."/>
            <person name="Submissions S."/>
        </authorList>
    </citation>
    <scope>NUCLEOTIDE SEQUENCE [LARGE SCALE GENOMIC DNA]</scope>
    <source>
        <strain evidence="3 4">DSM 16525</strain>
    </source>
</reference>
<dbReference type="Proteomes" id="UP000183760">
    <property type="component" value="Unassembled WGS sequence"/>
</dbReference>
<dbReference type="Gene3D" id="3.90.226.10">
    <property type="entry name" value="2-enoyl-CoA Hydratase, Chain A, domain 1"/>
    <property type="match status" value="1"/>
</dbReference>
<dbReference type="EMBL" id="FOIB01000005">
    <property type="protein sequence ID" value="SEU15955.1"/>
    <property type="molecule type" value="Genomic_DNA"/>
</dbReference>
<comment type="similarity">
    <text evidence="1">Belongs to the enoyl-CoA hydratase/isomerase family.</text>
</comment>
<dbReference type="AlphaFoldDB" id="A0A511T4R6"/>
<evidence type="ECO:0000256" key="1">
    <source>
        <dbReference type="ARBA" id="ARBA00005254"/>
    </source>
</evidence>
<dbReference type="PANTHER" id="PTHR43802:SF1">
    <property type="entry name" value="IP11341P-RELATED"/>
    <property type="match status" value="1"/>
</dbReference>
<dbReference type="Proteomes" id="UP000321514">
    <property type="component" value="Unassembled WGS sequence"/>
</dbReference>
<dbReference type="Pfam" id="PF00378">
    <property type="entry name" value="ECH_1"/>
    <property type="match status" value="1"/>
</dbReference>
<protein>
    <submittedName>
        <fullName evidence="2 3">Enoyl-CoA hydratase</fullName>
    </submittedName>
</protein>
<keyword evidence="4" id="KW-1185">Reference proteome</keyword>
<dbReference type="PANTHER" id="PTHR43802">
    <property type="entry name" value="ENOYL-COA HYDRATASE"/>
    <property type="match status" value="1"/>
</dbReference>
<reference evidence="2 5" key="2">
    <citation type="submission" date="2019-07" db="EMBL/GenBank/DDBJ databases">
        <title>Whole genome shotgun sequence of Myxococcus fulvus NBRC 100333.</title>
        <authorList>
            <person name="Hosoyama A."/>
            <person name="Uohara A."/>
            <person name="Ohji S."/>
            <person name="Ichikawa N."/>
        </authorList>
    </citation>
    <scope>NUCLEOTIDE SEQUENCE [LARGE SCALE GENOMIC DNA]</scope>
    <source>
        <strain evidence="2 5">NBRC 100333</strain>
    </source>
</reference>
<dbReference type="RefSeq" id="WP_074955256.1">
    <property type="nucleotide sequence ID" value="NZ_BJXR01000031.1"/>
</dbReference>
<evidence type="ECO:0000313" key="3">
    <source>
        <dbReference type="EMBL" id="SEU15955.1"/>
    </source>
</evidence>
<evidence type="ECO:0000313" key="2">
    <source>
        <dbReference type="EMBL" id="GEN09159.1"/>
    </source>
</evidence>
<dbReference type="InterPro" id="IPR029045">
    <property type="entry name" value="ClpP/crotonase-like_dom_sf"/>
</dbReference>
<comment type="caution">
    <text evidence="2">The sequence shown here is derived from an EMBL/GenBank/DDBJ whole genome shotgun (WGS) entry which is preliminary data.</text>
</comment>
<name>A0A511T4R6_MYXFU</name>
<dbReference type="InterPro" id="IPR001753">
    <property type="entry name" value="Enoyl-CoA_hydra/iso"/>
</dbReference>
<evidence type="ECO:0000313" key="4">
    <source>
        <dbReference type="Proteomes" id="UP000183760"/>
    </source>
</evidence>
<dbReference type="GO" id="GO:0003824">
    <property type="term" value="F:catalytic activity"/>
    <property type="evidence" value="ECO:0007669"/>
    <property type="project" value="UniProtKB-ARBA"/>
</dbReference>
<dbReference type="NCBIfam" id="NF006109">
    <property type="entry name" value="PRK08260.1"/>
    <property type="match status" value="1"/>
</dbReference>